<dbReference type="EMBL" id="PGOL01019284">
    <property type="protein sequence ID" value="PKI30932.1"/>
    <property type="molecule type" value="Genomic_DNA"/>
</dbReference>
<organism evidence="2 3">
    <name type="scientific">Punica granatum</name>
    <name type="common">Pomegranate</name>
    <dbReference type="NCBI Taxonomy" id="22663"/>
    <lineage>
        <taxon>Eukaryota</taxon>
        <taxon>Viridiplantae</taxon>
        <taxon>Streptophyta</taxon>
        <taxon>Embryophyta</taxon>
        <taxon>Tracheophyta</taxon>
        <taxon>Spermatophyta</taxon>
        <taxon>Magnoliopsida</taxon>
        <taxon>eudicotyledons</taxon>
        <taxon>Gunneridae</taxon>
        <taxon>Pentapetalae</taxon>
        <taxon>rosids</taxon>
        <taxon>malvids</taxon>
        <taxon>Myrtales</taxon>
        <taxon>Lythraceae</taxon>
        <taxon>Punica</taxon>
    </lineage>
</organism>
<reference evidence="2 3" key="1">
    <citation type="submission" date="2017-11" db="EMBL/GenBank/DDBJ databases">
        <title>De-novo sequencing of pomegranate (Punica granatum L.) genome.</title>
        <authorList>
            <person name="Akparov Z."/>
            <person name="Amiraslanov A."/>
            <person name="Hajiyeva S."/>
            <person name="Abbasov M."/>
            <person name="Kaur K."/>
            <person name="Hamwieh A."/>
            <person name="Solovyev V."/>
            <person name="Salamov A."/>
            <person name="Braich B."/>
            <person name="Kosarev P."/>
            <person name="Mahmoud A."/>
            <person name="Hajiyev E."/>
            <person name="Babayeva S."/>
            <person name="Izzatullayeva V."/>
            <person name="Mammadov A."/>
            <person name="Mammadov A."/>
            <person name="Sharifova S."/>
            <person name="Ojaghi J."/>
            <person name="Eynullazada K."/>
            <person name="Bayramov B."/>
            <person name="Abdulazimova A."/>
            <person name="Shahmuradov I."/>
        </authorList>
    </citation>
    <scope>NUCLEOTIDE SEQUENCE [LARGE SCALE GENOMIC DNA]</scope>
    <source>
        <strain evidence="3">cv. AG2017</strain>
        <tissue evidence="2">Leaf</tissue>
    </source>
</reference>
<protein>
    <submittedName>
        <fullName evidence="2">Uncharacterized protein</fullName>
    </submittedName>
</protein>
<comment type="caution">
    <text evidence="2">The sequence shown here is derived from an EMBL/GenBank/DDBJ whole genome shotgun (WGS) entry which is preliminary data.</text>
</comment>
<evidence type="ECO:0000313" key="2">
    <source>
        <dbReference type="EMBL" id="PKI30932.1"/>
    </source>
</evidence>
<keyword evidence="3" id="KW-1185">Reference proteome</keyword>
<sequence>LDRIGLACPKEKPPGREAGSDWSVLGLFGPNLRRRRNGPRPVNLWSVGMVGNGGDEAASGGSRLWTP</sequence>
<proteinExistence type="predicted"/>
<feature type="region of interest" description="Disordered" evidence="1">
    <location>
        <begin position="48"/>
        <end position="67"/>
    </location>
</feature>
<dbReference type="AlphaFoldDB" id="A0A2I0HGX8"/>
<gene>
    <name evidence="2" type="ORF">CRG98_048677</name>
</gene>
<feature type="non-terminal residue" evidence="2">
    <location>
        <position position="1"/>
    </location>
</feature>
<dbReference type="Proteomes" id="UP000233551">
    <property type="component" value="Unassembled WGS sequence"/>
</dbReference>
<accession>A0A2I0HGX8</accession>
<evidence type="ECO:0000256" key="1">
    <source>
        <dbReference type="SAM" id="MobiDB-lite"/>
    </source>
</evidence>
<feature type="non-terminal residue" evidence="2">
    <location>
        <position position="67"/>
    </location>
</feature>
<evidence type="ECO:0000313" key="3">
    <source>
        <dbReference type="Proteomes" id="UP000233551"/>
    </source>
</evidence>
<name>A0A2I0HGX8_PUNGR</name>